<evidence type="ECO:0008006" key="4">
    <source>
        <dbReference type="Google" id="ProtNLM"/>
    </source>
</evidence>
<sequence length="99" mass="11849">MFRKRKEVSFKQVFWTSAFLIMIYFLFQPFHWINLIEILFILFVIIPVVYYFSNERSFKAISFENKAYFEGVSTFFILLTTVLIILITVLISTFAPNLL</sequence>
<feature type="transmembrane region" description="Helical" evidence="1">
    <location>
        <begin position="12"/>
        <end position="27"/>
    </location>
</feature>
<proteinExistence type="predicted"/>
<organism evidence="2 3">
    <name type="scientific">Tetragenococcus solitarius</name>
    <dbReference type="NCBI Taxonomy" id="71453"/>
    <lineage>
        <taxon>Bacteria</taxon>
        <taxon>Bacillati</taxon>
        <taxon>Bacillota</taxon>
        <taxon>Bacilli</taxon>
        <taxon>Lactobacillales</taxon>
        <taxon>Enterococcaceae</taxon>
        <taxon>Tetragenococcus</taxon>
    </lineage>
</organism>
<feature type="transmembrane region" description="Helical" evidence="1">
    <location>
        <begin position="74"/>
        <end position="95"/>
    </location>
</feature>
<evidence type="ECO:0000313" key="2">
    <source>
        <dbReference type="EMBL" id="GAA3009418.1"/>
    </source>
</evidence>
<keyword evidence="1" id="KW-0812">Transmembrane</keyword>
<keyword evidence="3" id="KW-1185">Reference proteome</keyword>
<keyword evidence="1" id="KW-1133">Transmembrane helix</keyword>
<name>A0ABN3XZ80_9ENTE</name>
<dbReference type="Proteomes" id="UP001501577">
    <property type="component" value="Unassembled WGS sequence"/>
</dbReference>
<accession>A0ABN3XZ80</accession>
<feature type="transmembrane region" description="Helical" evidence="1">
    <location>
        <begin position="33"/>
        <end position="53"/>
    </location>
</feature>
<dbReference type="EMBL" id="BAAAXQ010000005">
    <property type="protein sequence ID" value="GAA3009418.1"/>
    <property type="molecule type" value="Genomic_DNA"/>
</dbReference>
<protein>
    <recommendedName>
        <fullName evidence="4">AI-2E family transporter</fullName>
    </recommendedName>
</protein>
<gene>
    <name evidence="2" type="ORF">GCM10019998_01950</name>
</gene>
<keyword evidence="1" id="KW-0472">Membrane</keyword>
<comment type="caution">
    <text evidence="2">The sequence shown here is derived from an EMBL/GenBank/DDBJ whole genome shotgun (WGS) entry which is preliminary data.</text>
</comment>
<evidence type="ECO:0000313" key="3">
    <source>
        <dbReference type="Proteomes" id="UP001501577"/>
    </source>
</evidence>
<evidence type="ECO:0000256" key="1">
    <source>
        <dbReference type="SAM" id="Phobius"/>
    </source>
</evidence>
<reference evidence="2 3" key="1">
    <citation type="journal article" date="2019" name="Int. J. Syst. Evol. Microbiol.">
        <title>The Global Catalogue of Microorganisms (GCM) 10K type strain sequencing project: providing services to taxonomists for standard genome sequencing and annotation.</title>
        <authorList>
            <consortium name="The Broad Institute Genomics Platform"/>
            <consortium name="The Broad Institute Genome Sequencing Center for Infectious Disease"/>
            <person name="Wu L."/>
            <person name="Ma J."/>
        </authorList>
    </citation>
    <scope>NUCLEOTIDE SEQUENCE [LARGE SCALE GENOMIC DNA]</scope>
    <source>
        <strain evidence="2 3">JCM 8736</strain>
    </source>
</reference>